<reference evidence="1" key="1">
    <citation type="journal article" date="2023" name="Plant J.">
        <title>Genome sequences and population genomics provide insights into the demographic history, inbreeding, and mutation load of two 'living fossil' tree species of Dipteronia.</title>
        <authorList>
            <person name="Feng Y."/>
            <person name="Comes H.P."/>
            <person name="Chen J."/>
            <person name="Zhu S."/>
            <person name="Lu R."/>
            <person name="Zhang X."/>
            <person name="Li P."/>
            <person name="Qiu J."/>
            <person name="Olsen K.M."/>
            <person name="Qiu Y."/>
        </authorList>
    </citation>
    <scope>NUCLEOTIDE SEQUENCE</scope>
    <source>
        <strain evidence="1">NBL</strain>
    </source>
</reference>
<proteinExistence type="predicted"/>
<evidence type="ECO:0000313" key="1">
    <source>
        <dbReference type="EMBL" id="KAK3204935.1"/>
    </source>
</evidence>
<dbReference type="AlphaFoldDB" id="A0AAE0A6L1"/>
<keyword evidence="2" id="KW-1185">Reference proteome</keyword>
<organism evidence="1 2">
    <name type="scientific">Dipteronia sinensis</name>
    <dbReference type="NCBI Taxonomy" id="43782"/>
    <lineage>
        <taxon>Eukaryota</taxon>
        <taxon>Viridiplantae</taxon>
        <taxon>Streptophyta</taxon>
        <taxon>Embryophyta</taxon>
        <taxon>Tracheophyta</taxon>
        <taxon>Spermatophyta</taxon>
        <taxon>Magnoliopsida</taxon>
        <taxon>eudicotyledons</taxon>
        <taxon>Gunneridae</taxon>
        <taxon>Pentapetalae</taxon>
        <taxon>rosids</taxon>
        <taxon>malvids</taxon>
        <taxon>Sapindales</taxon>
        <taxon>Sapindaceae</taxon>
        <taxon>Hippocastanoideae</taxon>
        <taxon>Acereae</taxon>
        <taxon>Dipteronia</taxon>
    </lineage>
</organism>
<dbReference type="EMBL" id="JANJYJ010000006">
    <property type="protein sequence ID" value="KAK3204935.1"/>
    <property type="molecule type" value="Genomic_DNA"/>
</dbReference>
<name>A0AAE0A6L1_9ROSI</name>
<accession>A0AAE0A6L1</accession>
<comment type="caution">
    <text evidence="1">The sequence shown here is derived from an EMBL/GenBank/DDBJ whole genome shotgun (WGS) entry which is preliminary data.</text>
</comment>
<gene>
    <name evidence="1" type="ORF">Dsin_018981</name>
</gene>
<evidence type="ECO:0000313" key="2">
    <source>
        <dbReference type="Proteomes" id="UP001281410"/>
    </source>
</evidence>
<protein>
    <submittedName>
        <fullName evidence="1">Uncharacterized protein</fullName>
    </submittedName>
</protein>
<sequence>MLKSMGQTQRQSRLLTTSENVDELLEAPRNYDILEFLLILKIHKAEQYFIWLQLMDILELWNILSTEEWMLMLQTRRRIHLFIGLALNSVLCMRSKKS</sequence>
<dbReference type="Proteomes" id="UP001281410">
    <property type="component" value="Unassembled WGS sequence"/>
</dbReference>